<dbReference type="Pfam" id="PF00728">
    <property type="entry name" value="Glyco_hydro_20"/>
    <property type="match status" value="1"/>
</dbReference>
<dbReference type="InterPro" id="IPR013783">
    <property type="entry name" value="Ig-like_fold"/>
</dbReference>
<dbReference type="OrthoDB" id="428480at2759"/>
<dbReference type="SUPFAM" id="SSF81296">
    <property type="entry name" value="E set domains"/>
    <property type="match status" value="1"/>
</dbReference>
<evidence type="ECO:0000313" key="9">
    <source>
        <dbReference type="Proteomes" id="UP000749559"/>
    </source>
</evidence>
<dbReference type="Gene3D" id="2.60.40.290">
    <property type="match status" value="1"/>
</dbReference>
<proteinExistence type="inferred from homology"/>
<dbReference type="InterPro" id="IPR008965">
    <property type="entry name" value="CBM2/CBM3_carb-bd_dom_sf"/>
</dbReference>
<comment type="similarity">
    <text evidence="2">Belongs to the glycosyl hydrolase 20 family.</text>
</comment>
<dbReference type="Pfam" id="PF03173">
    <property type="entry name" value="CHB_HEX"/>
    <property type="match status" value="1"/>
</dbReference>
<dbReference type="Pfam" id="PF03174">
    <property type="entry name" value="CHB_HEX_C"/>
    <property type="match status" value="1"/>
</dbReference>
<dbReference type="GO" id="GO:0005975">
    <property type="term" value="P:carbohydrate metabolic process"/>
    <property type="evidence" value="ECO:0007669"/>
    <property type="project" value="InterPro"/>
</dbReference>
<evidence type="ECO:0000256" key="6">
    <source>
        <dbReference type="ARBA" id="ARBA00030512"/>
    </source>
</evidence>
<protein>
    <recommendedName>
        <fullName evidence="3">beta-N-acetylhexosaminidase</fullName>
        <ecNumber evidence="3">3.2.1.52</ecNumber>
    </recommendedName>
    <alternativeName>
        <fullName evidence="6">Beta-N-acetylhexosaminidase</fullName>
    </alternativeName>
    <alternativeName>
        <fullName evidence="7">N-acetyl-beta-glucosaminidase</fullName>
    </alternativeName>
</protein>
<dbReference type="GO" id="GO:0016020">
    <property type="term" value="C:membrane"/>
    <property type="evidence" value="ECO:0007669"/>
    <property type="project" value="TreeGrafter"/>
</dbReference>
<dbReference type="GO" id="GO:0030203">
    <property type="term" value="P:glycosaminoglycan metabolic process"/>
    <property type="evidence" value="ECO:0007669"/>
    <property type="project" value="TreeGrafter"/>
</dbReference>
<dbReference type="Gene3D" id="3.30.379.10">
    <property type="entry name" value="Chitobiase/beta-hexosaminidase domain 2-like"/>
    <property type="match status" value="1"/>
</dbReference>
<dbReference type="CDD" id="cd02847">
    <property type="entry name" value="E_set_Chitobiase_C"/>
    <property type="match status" value="1"/>
</dbReference>
<dbReference type="Pfam" id="PF02838">
    <property type="entry name" value="Glyco_hydro_20b"/>
    <property type="match status" value="1"/>
</dbReference>
<dbReference type="SUPFAM" id="SSF49384">
    <property type="entry name" value="Carbohydrate-binding domain"/>
    <property type="match status" value="1"/>
</dbReference>
<dbReference type="SMART" id="SM01081">
    <property type="entry name" value="CHB_HEX"/>
    <property type="match status" value="1"/>
</dbReference>
<dbReference type="SUPFAM" id="SSF51445">
    <property type="entry name" value="(Trans)glycosidases"/>
    <property type="match status" value="1"/>
</dbReference>
<dbReference type="SUPFAM" id="SSF55545">
    <property type="entry name" value="beta-N-acetylhexosaminidase-like domain"/>
    <property type="match status" value="1"/>
</dbReference>
<dbReference type="PANTHER" id="PTHR22600">
    <property type="entry name" value="BETA-HEXOSAMINIDASE"/>
    <property type="match status" value="1"/>
</dbReference>
<dbReference type="InterPro" id="IPR015883">
    <property type="entry name" value="Glyco_hydro_20_cat"/>
</dbReference>
<name>A0A8J1XX36_OWEFU</name>
<dbReference type="EC" id="3.2.1.52" evidence="3"/>
<keyword evidence="9" id="KW-1185">Reference proteome</keyword>
<reference evidence="8" key="1">
    <citation type="submission" date="2022-03" db="EMBL/GenBank/DDBJ databases">
        <authorList>
            <person name="Martin C."/>
        </authorList>
    </citation>
    <scope>NUCLEOTIDE SEQUENCE</scope>
</reference>
<dbReference type="GO" id="GO:0030247">
    <property type="term" value="F:polysaccharide binding"/>
    <property type="evidence" value="ECO:0007669"/>
    <property type="project" value="InterPro"/>
</dbReference>
<dbReference type="Gene3D" id="3.20.20.80">
    <property type="entry name" value="Glycosidases"/>
    <property type="match status" value="1"/>
</dbReference>
<dbReference type="PROSITE" id="PS51257">
    <property type="entry name" value="PROKAR_LIPOPROTEIN"/>
    <property type="match status" value="1"/>
</dbReference>
<dbReference type="InterPro" id="IPR015882">
    <property type="entry name" value="HEX_bac_N"/>
</dbReference>
<evidence type="ECO:0000256" key="1">
    <source>
        <dbReference type="ARBA" id="ARBA00001231"/>
    </source>
</evidence>
<evidence type="ECO:0000313" key="8">
    <source>
        <dbReference type="EMBL" id="CAH1802977.1"/>
    </source>
</evidence>
<dbReference type="AlphaFoldDB" id="A0A8J1XX36"/>
<gene>
    <name evidence="8" type="ORF">OFUS_LOCUS26612</name>
</gene>
<comment type="caution">
    <text evidence="8">The sequence shown here is derived from an EMBL/GenBank/DDBJ whole genome shotgun (WGS) entry which is preliminary data.</text>
</comment>
<sequence>MLRDIIVYATLVGVSCAITQENLDYIGDNLDITYDVVTNFVPENDTYTGKLTFKNSGQNVINNDAWAIYFCHIRIIEQSRIYHGNYIDPNGYTDPNTGAKWSHVNGCLFKVEPTATFEDITAGESREILFIAGAWMISRSDTMPNWYVAADGLEARTIQSTASEDLDFVSAFDSVEKWKRYENDKYDPYTPEKRFTINAVQDDLGAAQHLVLPTPVKVEVDDTSTVSISTGDWVIVIKDNLQQEAKYLSEKLSMGTTTVTPSSKYVLLQVNNTLLVDDQTTSNSEAYTLVVDTSSQVITLEGKSPTGVFWAVQSLISIHDGTNGRIPAVTLSDQPRYNYRGMHVDVSRNFHNKESILRLIDGMSLYKLNKLHFHLTDDEGWRLEIDGIPELTEIGGFRCHDLAEGQCVLSQLGSGPNSYKSVNGFYTAQDYREILQYATDRHVEVLPEIDVPGHCHAAIIAMEQRRRMLEANPIQGSPADQYLLYEADDPSKYVSVQYFTDNGINPCLNSTYAFLEKVFSEVVKLHDGIAPLKTFIFGGDEVAEGAWLNSTACEKLVESGEVASHHDLKEYFVKRTASIMEGYDLGAWEDGVLGEVNKTDVAYDITQLKNNGDVYAYAWQNIWEWGVGNRAYKLANAGYKTVMSQATHTYFDHPYEPDPEERGFYWAPRFIDTEKTFGFMPDSLYDNIDVARSGEVLNKETECAKSAEWCLPLEKPENIVGMQGQLWSETVRTAEHLDFMIFPRIIALAERAWHKADWESSSDKTEREAVRRDDWESFALTLGYKELKRLEELQIKYRVSLPGARVVDGKLEANTGYPGETIQYSTDGSTWNTFTSTSSPSGTVYLRTISSAGRASRQIQIEVDGCGAPTCGTSSIVHNMIGLSISLITAYLISSM</sequence>
<organism evidence="8 9">
    <name type="scientific">Owenia fusiformis</name>
    <name type="common">Polychaete worm</name>
    <dbReference type="NCBI Taxonomy" id="6347"/>
    <lineage>
        <taxon>Eukaryota</taxon>
        <taxon>Metazoa</taxon>
        <taxon>Spiralia</taxon>
        <taxon>Lophotrochozoa</taxon>
        <taxon>Annelida</taxon>
        <taxon>Polychaeta</taxon>
        <taxon>Sedentaria</taxon>
        <taxon>Canalipalpata</taxon>
        <taxon>Sabellida</taxon>
        <taxon>Oweniida</taxon>
        <taxon>Oweniidae</taxon>
        <taxon>Owenia</taxon>
    </lineage>
</organism>
<dbReference type="InterPro" id="IPR017853">
    <property type="entry name" value="GH"/>
</dbReference>
<keyword evidence="5" id="KW-0326">Glycosidase</keyword>
<evidence type="ECO:0000256" key="4">
    <source>
        <dbReference type="ARBA" id="ARBA00022801"/>
    </source>
</evidence>
<dbReference type="Proteomes" id="UP000749559">
    <property type="component" value="Unassembled WGS sequence"/>
</dbReference>
<dbReference type="InterPro" id="IPR004866">
    <property type="entry name" value="CHB/HEX_N_dom"/>
</dbReference>
<accession>A0A8J1XX36</accession>
<dbReference type="InterPro" id="IPR004867">
    <property type="entry name" value="CHB_C_dom"/>
</dbReference>
<comment type="catalytic activity">
    <reaction evidence="1">
        <text>Hydrolysis of terminal non-reducing N-acetyl-D-hexosamine residues in N-acetyl-beta-D-hexosaminides.</text>
        <dbReference type="EC" id="3.2.1.52"/>
    </reaction>
</comment>
<dbReference type="GO" id="GO:0004563">
    <property type="term" value="F:beta-N-acetylhexosaminidase activity"/>
    <property type="evidence" value="ECO:0007669"/>
    <property type="project" value="UniProtKB-EC"/>
</dbReference>
<dbReference type="InterPro" id="IPR029018">
    <property type="entry name" value="Hex-like_dom2"/>
</dbReference>
<evidence type="ECO:0000256" key="5">
    <source>
        <dbReference type="ARBA" id="ARBA00023295"/>
    </source>
</evidence>
<dbReference type="PANTHER" id="PTHR22600:SF57">
    <property type="entry name" value="BETA-N-ACETYLHEXOSAMINIDASE"/>
    <property type="match status" value="1"/>
</dbReference>
<evidence type="ECO:0000256" key="2">
    <source>
        <dbReference type="ARBA" id="ARBA00006285"/>
    </source>
</evidence>
<dbReference type="EMBL" id="CAIIXF020000203">
    <property type="protein sequence ID" value="CAH1802977.1"/>
    <property type="molecule type" value="Genomic_DNA"/>
</dbReference>
<dbReference type="InterPro" id="IPR012291">
    <property type="entry name" value="CBM2_carb-bd_dom_sf"/>
</dbReference>
<dbReference type="InterPro" id="IPR025705">
    <property type="entry name" value="Beta_hexosaminidase_sua/sub"/>
</dbReference>
<dbReference type="Gene3D" id="2.60.40.10">
    <property type="entry name" value="Immunoglobulins"/>
    <property type="match status" value="1"/>
</dbReference>
<evidence type="ECO:0000256" key="7">
    <source>
        <dbReference type="ARBA" id="ARBA00033000"/>
    </source>
</evidence>
<dbReference type="InterPro" id="IPR014756">
    <property type="entry name" value="Ig_E-set"/>
</dbReference>
<keyword evidence="4" id="KW-0378">Hydrolase</keyword>
<evidence type="ECO:0000256" key="3">
    <source>
        <dbReference type="ARBA" id="ARBA00012663"/>
    </source>
</evidence>
<dbReference type="PRINTS" id="PR00738">
    <property type="entry name" value="GLHYDRLASE20"/>
</dbReference>